<protein>
    <submittedName>
        <fullName evidence="2">Uncharacterized protein</fullName>
    </submittedName>
</protein>
<organism evidence="2 3">
    <name type="scientific">Dictyostelium firmibasis</name>
    <dbReference type="NCBI Taxonomy" id="79012"/>
    <lineage>
        <taxon>Eukaryota</taxon>
        <taxon>Amoebozoa</taxon>
        <taxon>Evosea</taxon>
        <taxon>Eumycetozoa</taxon>
        <taxon>Dictyostelia</taxon>
        <taxon>Dictyosteliales</taxon>
        <taxon>Dictyosteliaceae</taxon>
        <taxon>Dictyostelium</taxon>
    </lineage>
</organism>
<dbReference type="EMBL" id="JAVFKY010000005">
    <property type="protein sequence ID" value="KAK5576403.1"/>
    <property type="molecule type" value="Genomic_DNA"/>
</dbReference>
<dbReference type="AlphaFoldDB" id="A0AAN7TVJ1"/>
<evidence type="ECO:0000313" key="2">
    <source>
        <dbReference type="EMBL" id="KAK5576403.1"/>
    </source>
</evidence>
<dbReference type="PANTHER" id="PTHR39532">
    <property type="entry name" value="F-BOX DOMAIN-CONTAINING PROTEIN-RELATED"/>
    <property type="match status" value="1"/>
</dbReference>
<feature type="coiled-coil region" evidence="1">
    <location>
        <begin position="132"/>
        <end position="159"/>
    </location>
</feature>
<keyword evidence="1" id="KW-0175">Coiled coil</keyword>
<reference evidence="2 3" key="1">
    <citation type="submission" date="2023-11" db="EMBL/GenBank/DDBJ databases">
        <title>Dfirmibasis_genome.</title>
        <authorList>
            <person name="Edelbroek B."/>
            <person name="Kjellin J."/>
            <person name="Jerlstrom-Hultqvist J."/>
            <person name="Soderbom F."/>
        </authorList>
    </citation>
    <scope>NUCLEOTIDE SEQUENCE [LARGE SCALE GENOMIC DNA]</scope>
    <source>
        <strain evidence="2 3">TNS-C-14</strain>
    </source>
</reference>
<keyword evidence="3" id="KW-1185">Reference proteome</keyword>
<evidence type="ECO:0000256" key="1">
    <source>
        <dbReference type="SAM" id="Coils"/>
    </source>
</evidence>
<sequence>MVVKEYLELLFSRVQSFYIKIDDYDPLQNWEKNYREDIKSSGYLTYPPPIPSLQSITIDEFYEVTENYGDIFIDILITSFETIKANRVCIESCKNRINNKEFKWFALLDYLEVCISDKKEAKNRFESIRTIIENVIGQIKKLEEKKDEQLDNHSKKQEIINSDDNEQTNNRIEIEINKIIESIKATPKTLLGLIKVLRIYDSHKENESIRVESTIYFNYYHEHKYQHYFDKKGYMNFILNIFFDSSFNVFNQISNIICSSYIRYKLYKKIINDKRFNNWFKDLYENDKDQLEKRLHIMNEDISPNQYIINHLHSMVYDGIKDNSSNLIGFGYYDDGTYYHNYLDSSKNLKTNCNNNNNNNGINLEKSFIISDIIVEKIVRDSLWYVDDKMDKVIINHNLLSFALVSKQFFKVLSKILNDGYFEWKKSMIQFNDSEFNLIKQPPLYFDYNSIRLIPYSSNKEYLELLFSRVQSFYIKSDEYDSTINDGCCRKFKCNMNSLEDEELIYREDIESSGYLIYPPPMPLLQSITIDEYYGYSNNYIDLFTDILITSFETDKLDSNCCGIKRFSFSIFNDWNGSPESNIDFIKPLLEYHLDSLEKVEFNSMASHLSFNTLNKLKSSINNQSKNRVKWSLNVNYGSDNGSYSNDYEDGATDDESF</sequence>
<accession>A0AAN7TVJ1</accession>
<comment type="caution">
    <text evidence="2">The sequence shown here is derived from an EMBL/GenBank/DDBJ whole genome shotgun (WGS) entry which is preliminary data.</text>
</comment>
<proteinExistence type="predicted"/>
<gene>
    <name evidence="2" type="ORF">RB653_007546</name>
</gene>
<dbReference type="PANTHER" id="PTHR39532:SF3">
    <property type="entry name" value="F-BOX DOMAIN-CONTAINING PROTEIN"/>
    <property type="match status" value="1"/>
</dbReference>
<evidence type="ECO:0000313" key="3">
    <source>
        <dbReference type="Proteomes" id="UP001344447"/>
    </source>
</evidence>
<dbReference type="Proteomes" id="UP001344447">
    <property type="component" value="Unassembled WGS sequence"/>
</dbReference>
<name>A0AAN7TVJ1_9MYCE</name>